<dbReference type="PROSITE" id="PS50928">
    <property type="entry name" value="ABC_TM1"/>
    <property type="match status" value="1"/>
</dbReference>
<keyword evidence="6 7" id="KW-0472">Membrane</keyword>
<feature type="transmembrane region" description="Helical" evidence="7">
    <location>
        <begin position="83"/>
        <end position="103"/>
    </location>
</feature>
<keyword evidence="2 7" id="KW-0813">Transport</keyword>
<organism evidence="9 10">
    <name type="scientific">Thioalbus denitrificans</name>
    <dbReference type="NCBI Taxonomy" id="547122"/>
    <lineage>
        <taxon>Bacteria</taxon>
        <taxon>Pseudomonadati</taxon>
        <taxon>Pseudomonadota</taxon>
        <taxon>Gammaproteobacteria</taxon>
        <taxon>Chromatiales</taxon>
        <taxon>Ectothiorhodospiraceae</taxon>
        <taxon>Thioalbus</taxon>
    </lineage>
</organism>
<dbReference type="CDD" id="cd06261">
    <property type="entry name" value="TM_PBP2"/>
    <property type="match status" value="1"/>
</dbReference>
<dbReference type="Proteomes" id="UP000252707">
    <property type="component" value="Unassembled WGS sequence"/>
</dbReference>
<proteinExistence type="inferred from homology"/>
<evidence type="ECO:0000256" key="1">
    <source>
        <dbReference type="ARBA" id="ARBA00004651"/>
    </source>
</evidence>
<evidence type="ECO:0000256" key="2">
    <source>
        <dbReference type="ARBA" id="ARBA00022448"/>
    </source>
</evidence>
<feature type="transmembrane region" description="Helical" evidence="7">
    <location>
        <begin position="20"/>
        <end position="46"/>
    </location>
</feature>
<accession>A0A369BUQ2</accession>
<feature type="domain" description="ABC transmembrane type-1" evidence="8">
    <location>
        <begin position="78"/>
        <end position="294"/>
    </location>
</feature>
<dbReference type="InterPro" id="IPR051393">
    <property type="entry name" value="ABC_transporter_permease"/>
</dbReference>
<name>A0A369BUQ2_9GAMM</name>
<dbReference type="InterPro" id="IPR000515">
    <property type="entry name" value="MetI-like"/>
</dbReference>
<keyword evidence="10" id="KW-1185">Reference proteome</keyword>
<keyword evidence="9" id="KW-0762">Sugar transport</keyword>
<protein>
    <submittedName>
        <fullName evidence="9">Multiple sugar transport system permease protein</fullName>
    </submittedName>
</protein>
<evidence type="ECO:0000313" key="9">
    <source>
        <dbReference type="EMBL" id="RCX24735.1"/>
    </source>
</evidence>
<reference evidence="9 10" key="1">
    <citation type="submission" date="2018-07" db="EMBL/GenBank/DDBJ databases">
        <title>Genomic Encyclopedia of Type Strains, Phase IV (KMG-IV): sequencing the most valuable type-strain genomes for metagenomic binning, comparative biology and taxonomic classification.</title>
        <authorList>
            <person name="Goeker M."/>
        </authorList>
    </citation>
    <scope>NUCLEOTIDE SEQUENCE [LARGE SCALE GENOMIC DNA]</scope>
    <source>
        <strain evidence="9 10">DSM 26407</strain>
    </source>
</reference>
<feature type="transmembrane region" description="Helical" evidence="7">
    <location>
        <begin position="273"/>
        <end position="293"/>
    </location>
</feature>
<comment type="subcellular location">
    <subcellularLocation>
        <location evidence="1 7">Cell membrane</location>
        <topology evidence="1 7">Multi-pass membrane protein</topology>
    </subcellularLocation>
</comment>
<comment type="similarity">
    <text evidence="7">Belongs to the binding-protein-dependent transport system permease family.</text>
</comment>
<evidence type="ECO:0000256" key="3">
    <source>
        <dbReference type="ARBA" id="ARBA00022475"/>
    </source>
</evidence>
<dbReference type="PANTHER" id="PTHR30193">
    <property type="entry name" value="ABC TRANSPORTER PERMEASE PROTEIN"/>
    <property type="match status" value="1"/>
</dbReference>
<dbReference type="PANTHER" id="PTHR30193:SF37">
    <property type="entry name" value="INNER MEMBRANE ABC TRANSPORTER PERMEASE PROTEIN YCJO"/>
    <property type="match status" value="1"/>
</dbReference>
<dbReference type="Pfam" id="PF00528">
    <property type="entry name" value="BPD_transp_1"/>
    <property type="match status" value="1"/>
</dbReference>
<dbReference type="GO" id="GO:0005886">
    <property type="term" value="C:plasma membrane"/>
    <property type="evidence" value="ECO:0007669"/>
    <property type="project" value="UniProtKB-SubCell"/>
</dbReference>
<feature type="transmembrane region" description="Helical" evidence="7">
    <location>
        <begin position="167"/>
        <end position="190"/>
    </location>
</feature>
<evidence type="ECO:0000313" key="10">
    <source>
        <dbReference type="Proteomes" id="UP000252707"/>
    </source>
</evidence>
<evidence type="ECO:0000256" key="7">
    <source>
        <dbReference type="RuleBase" id="RU363032"/>
    </source>
</evidence>
<dbReference type="EMBL" id="QPJY01000016">
    <property type="protein sequence ID" value="RCX24735.1"/>
    <property type="molecule type" value="Genomic_DNA"/>
</dbReference>
<evidence type="ECO:0000256" key="6">
    <source>
        <dbReference type="ARBA" id="ARBA00023136"/>
    </source>
</evidence>
<gene>
    <name evidence="9" type="ORF">DFQ59_11620</name>
</gene>
<sequence length="302" mass="32815">MTARFRTMPRPLTDQTPAAWSMAAPAVAGLALFVGLPFLVAFGLAFTSARLGSPLPVEFLGWEQFRRILADPAFLRALANNGLFAMVVVPLQTVLALGLALLLNQPLRGLPLFRTLFFMPVVFPMSLVAVVWVLLYAPGGTGPVNAFLGWLSFGAWSPRDFLHDPAWALPAIMLTSIWQGVGFQMVILLAGLQAIPAERYEAAAIDGAGGWGQFLHVTLPGLRNTLIFVVVVTSILAFRLFDQVRIMTQGGPGEASATVIYAAVRAAFERQQVARGAAMTVVFFLIVLAVTLLQRRLLRQER</sequence>
<dbReference type="Gene3D" id="1.10.3720.10">
    <property type="entry name" value="MetI-like"/>
    <property type="match status" value="1"/>
</dbReference>
<keyword evidence="4 7" id="KW-0812">Transmembrane</keyword>
<dbReference type="SUPFAM" id="SSF161098">
    <property type="entry name" value="MetI-like"/>
    <property type="match status" value="1"/>
</dbReference>
<dbReference type="AlphaFoldDB" id="A0A369BUQ2"/>
<comment type="caution">
    <text evidence="9">The sequence shown here is derived from an EMBL/GenBank/DDBJ whole genome shotgun (WGS) entry which is preliminary data.</text>
</comment>
<dbReference type="InterPro" id="IPR035906">
    <property type="entry name" value="MetI-like_sf"/>
</dbReference>
<feature type="transmembrane region" description="Helical" evidence="7">
    <location>
        <begin position="115"/>
        <end position="137"/>
    </location>
</feature>
<feature type="transmembrane region" description="Helical" evidence="7">
    <location>
        <begin position="221"/>
        <end position="241"/>
    </location>
</feature>
<dbReference type="GO" id="GO:0055085">
    <property type="term" value="P:transmembrane transport"/>
    <property type="evidence" value="ECO:0007669"/>
    <property type="project" value="InterPro"/>
</dbReference>
<keyword evidence="3" id="KW-1003">Cell membrane</keyword>
<keyword evidence="5 7" id="KW-1133">Transmembrane helix</keyword>
<evidence type="ECO:0000256" key="5">
    <source>
        <dbReference type="ARBA" id="ARBA00022989"/>
    </source>
</evidence>
<evidence type="ECO:0000259" key="8">
    <source>
        <dbReference type="PROSITE" id="PS50928"/>
    </source>
</evidence>
<evidence type="ECO:0000256" key="4">
    <source>
        <dbReference type="ARBA" id="ARBA00022692"/>
    </source>
</evidence>